<feature type="region of interest" description="Disordered" evidence="11">
    <location>
        <begin position="376"/>
        <end position="412"/>
    </location>
</feature>
<dbReference type="PANTHER" id="PTHR12162">
    <property type="entry name" value="NIBRIN-RELATED"/>
    <property type="match status" value="1"/>
</dbReference>
<keyword evidence="6" id="KW-0234">DNA repair</keyword>
<dbReference type="OrthoDB" id="552194at2759"/>
<protein>
    <recommendedName>
        <fullName evidence="3">Nibrin</fullName>
    </recommendedName>
</protein>
<dbReference type="InterPro" id="IPR000253">
    <property type="entry name" value="FHA_dom"/>
</dbReference>
<dbReference type="FunFam" id="3.40.50.10980:FF:000001">
    <property type="entry name" value="Nibrin"/>
    <property type="match status" value="1"/>
</dbReference>
<sequence length="715" mass="80691">MWILYEGRQRSSHLEHAGVLLTVGEDHVVGRKDCSILIQGDASISRKHSVLTVQHDARHLNDPNERSQVVLQDFSKYGTSVNGVKISGKVSLKNGDEILFGKNDSYYKLKHNPLVVATSCLDEEKKEVLKSKIHKLGGHIVNDWRQGIVSHLVMDGLTFTIKVIHALAECRPIVKPSYFEDVIGAGDSRSTLPAAESYLPVLKEDTISSQDASFLPNVARKNLLKGKTFIFISKKQYKRVHHAVESSGGITLLRDNPGSENNEFLVSRNVCVMMVDTKDQNTLPVASQQWISHVTETLRRNRCRPIPESELGLALLFISLDKYCNPSITAVPPLTENLVSQSFQAAEIMSQRVYSEQFTAQEIKFKKPPIPVRHNNEDRAQGLNEQQSSDILKTVDTGEKRPMNNERLGDSYSVSPAKKRKVMEMENSLSMVAESLDASKHEENVGDDVKLAVPVPDSIVADSLEVKRDSSSEGDLEPQDRKKDLVNSIVSIADSVDVSDNSHVTVDELLGCEELYQKEIEQSGTTWLRTKEDLKSKEVRKKDKDFTCELVKQPLEMENPSSLEVHNKEGAADLWKNLHVPAGYLCSRIPRRVSRNDVFEDDASHLPRNLMVVDQMSLVVRRLTSVAAVKETQQSTTNKNFKKFKKQSYPGSHSSLPRIIGGSDLTVHQTAERLDTDEWFVEAREADVERQREERRADELFRWEDKPTKVRRTRR</sequence>
<dbReference type="AlphaFoldDB" id="A0A2B4RR32"/>
<dbReference type="Proteomes" id="UP000225706">
    <property type="component" value="Unassembled WGS sequence"/>
</dbReference>
<evidence type="ECO:0000256" key="4">
    <source>
        <dbReference type="ARBA" id="ARBA00022454"/>
    </source>
</evidence>
<dbReference type="PANTHER" id="PTHR12162:SF0">
    <property type="entry name" value="NIBRIN"/>
    <property type="match status" value="1"/>
</dbReference>
<feature type="compositionally biased region" description="Basic and acidic residues" evidence="11">
    <location>
        <begin position="690"/>
        <end position="708"/>
    </location>
</feature>
<dbReference type="Gene3D" id="3.40.50.10980">
    <property type="entry name" value="Nibrin, BRCT2 domain"/>
    <property type="match status" value="1"/>
</dbReference>
<keyword evidence="14" id="KW-1185">Reference proteome</keyword>
<dbReference type="InterPro" id="IPR043014">
    <property type="entry name" value="Nibrin_BRCT2_sf"/>
</dbReference>
<dbReference type="Pfam" id="PF16508">
    <property type="entry name" value="NIBRIN_BRCT_II"/>
    <property type="match status" value="1"/>
</dbReference>
<evidence type="ECO:0000313" key="14">
    <source>
        <dbReference type="Proteomes" id="UP000225706"/>
    </source>
</evidence>
<dbReference type="GO" id="GO:0005694">
    <property type="term" value="C:chromosome"/>
    <property type="evidence" value="ECO:0007669"/>
    <property type="project" value="UniProtKB-SubCell"/>
</dbReference>
<dbReference type="SUPFAM" id="SSF49879">
    <property type="entry name" value="SMAD/FHA domain"/>
    <property type="match status" value="1"/>
</dbReference>
<dbReference type="Gene3D" id="3.40.50.10190">
    <property type="entry name" value="BRCT domain"/>
    <property type="match status" value="1"/>
</dbReference>
<dbReference type="SUPFAM" id="SSF52113">
    <property type="entry name" value="BRCT domain"/>
    <property type="match status" value="1"/>
</dbReference>
<organism evidence="13 14">
    <name type="scientific">Stylophora pistillata</name>
    <name type="common">Smooth cauliflower coral</name>
    <dbReference type="NCBI Taxonomy" id="50429"/>
    <lineage>
        <taxon>Eukaryota</taxon>
        <taxon>Metazoa</taxon>
        <taxon>Cnidaria</taxon>
        <taxon>Anthozoa</taxon>
        <taxon>Hexacorallia</taxon>
        <taxon>Scleractinia</taxon>
        <taxon>Astrocoeniina</taxon>
        <taxon>Pocilloporidae</taxon>
        <taxon>Stylophora</taxon>
    </lineage>
</organism>
<evidence type="ECO:0000256" key="10">
    <source>
        <dbReference type="ARBA" id="ARBA00044757"/>
    </source>
</evidence>
<gene>
    <name evidence="13" type="primary">Nbn</name>
    <name evidence="13" type="ORF">AWC38_SpisGene15954</name>
</gene>
<dbReference type="Gene3D" id="2.60.200.20">
    <property type="match status" value="1"/>
</dbReference>
<comment type="subcellular location">
    <subcellularLocation>
        <location evidence="1">Chromosome</location>
    </subcellularLocation>
    <subcellularLocation>
        <location evidence="2">Nucleus</location>
        <location evidence="2">PML body</location>
    </subcellularLocation>
</comment>
<dbReference type="STRING" id="50429.A0A2B4RR32"/>
<keyword evidence="5" id="KW-0227">DNA damage</keyword>
<dbReference type="Pfam" id="PF00498">
    <property type="entry name" value="FHA"/>
    <property type="match status" value="1"/>
</dbReference>
<evidence type="ECO:0000256" key="6">
    <source>
        <dbReference type="ARBA" id="ARBA00023204"/>
    </source>
</evidence>
<dbReference type="InterPro" id="IPR036420">
    <property type="entry name" value="BRCT_dom_sf"/>
</dbReference>
<evidence type="ECO:0000256" key="1">
    <source>
        <dbReference type="ARBA" id="ARBA00004286"/>
    </source>
</evidence>
<dbReference type="InterPro" id="IPR013908">
    <property type="entry name" value="Nibrin_C"/>
</dbReference>
<dbReference type="SMART" id="SM00240">
    <property type="entry name" value="FHA"/>
    <property type="match status" value="1"/>
</dbReference>
<dbReference type="InterPro" id="IPR001357">
    <property type="entry name" value="BRCT_dom"/>
</dbReference>
<dbReference type="Pfam" id="PF08599">
    <property type="entry name" value="Nbs1_C"/>
    <property type="match status" value="1"/>
</dbReference>
<evidence type="ECO:0000256" key="11">
    <source>
        <dbReference type="SAM" id="MobiDB-lite"/>
    </source>
</evidence>
<dbReference type="PROSITE" id="PS50006">
    <property type="entry name" value="FHA_DOMAIN"/>
    <property type="match status" value="1"/>
</dbReference>
<dbReference type="EMBL" id="LSMT01000351">
    <property type="protein sequence ID" value="PFX19626.1"/>
    <property type="molecule type" value="Genomic_DNA"/>
</dbReference>
<accession>A0A2B4RR32</accession>
<evidence type="ECO:0000313" key="13">
    <source>
        <dbReference type="EMBL" id="PFX19626.1"/>
    </source>
</evidence>
<dbReference type="FunFam" id="2.60.200.20:FF:000017">
    <property type="entry name" value="Nibrin"/>
    <property type="match status" value="1"/>
</dbReference>
<dbReference type="SMART" id="SM01348">
    <property type="entry name" value="Nbs1_C"/>
    <property type="match status" value="1"/>
</dbReference>
<dbReference type="CDD" id="cd22667">
    <property type="entry name" value="FHA_NBN"/>
    <property type="match status" value="1"/>
</dbReference>
<dbReference type="GO" id="GO:0030870">
    <property type="term" value="C:Mre11 complex"/>
    <property type="evidence" value="ECO:0007669"/>
    <property type="project" value="InterPro"/>
</dbReference>
<name>A0A2B4RR32_STYPI</name>
<reference evidence="14" key="1">
    <citation type="journal article" date="2017" name="bioRxiv">
        <title>Comparative analysis of the genomes of Stylophora pistillata and Acropora digitifera provides evidence for extensive differences between species of corals.</title>
        <authorList>
            <person name="Voolstra C.R."/>
            <person name="Li Y."/>
            <person name="Liew Y.J."/>
            <person name="Baumgarten S."/>
            <person name="Zoccola D."/>
            <person name="Flot J.-F."/>
            <person name="Tambutte S."/>
            <person name="Allemand D."/>
            <person name="Aranda M."/>
        </authorList>
    </citation>
    <scope>NUCLEOTIDE SEQUENCE [LARGE SCALE GENOMIC DNA]</scope>
</reference>
<evidence type="ECO:0000259" key="12">
    <source>
        <dbReference type="PROSITE" id="PS50006"/>
    </source>
</evidence>
<dbReference type="CDD" id="cd17741">
    <property type="entry name" value="BRCT_nibrin"/>
    <property type="match status" value="1"/>
</dbReference>
<proteinExistence type="inferred from homology"/>
<evidence type="ECO:0000256" key="7">
    <source>
        <dbReference type="ARBA" id="ARBA00023242"/>
    </source>
</evidence>
<dbReference type="InterPro" id="IPR008984">
    <property type="entry name" value="SMAD_FHA_dom_sf"/>
</dbReference>
<evidence type="ECO:0000256" key="3">
    <source>
        <dbReference type="ARBA" id="ARBA00020013"/>
    </source>
</evidence>
<evidence type="ECO:0000256" key="2">
    <source>
        <dbReference type="ARBA" id="ARBA00004322"/>
    </source>
</evidence>
<dbReference type="InterPro" id="IPR040227">
    <property type="entry name" value="Nibrin-rel"/>
</dbReference>
<keyword evidence="7" id="KW-0539">Nucleus</keyword>
<dbReference type="Pfam" id="PF00533">
    <property type="entry name" value="BRCT"/>
    <property type="match status" value="1"/>
</dbReference>
<comment type="similarity">
    <text evidence="10">Belongs to the Nibrin family.</text>
</comment>
<dbReference type="GO" id="GO:0007095">
    <property type="term" value="P:mitotic G2 DNA damage checkpoint signaling"/>
    <property type="evidence" value="ECO:0007669"/>
    <property type="project" value="InterPro"/>
</dbReference>
<comment type="caution">
    <text evidence="13">The sequence shown here is derived from an EMBL/GenBank/DDBJ whole genome shotgun (WGS) entry which is preliminary data.</text>
</comment>
<dbReference type="GO" id="GO:0051321">
    <property type="term" value="P:meiotic cell cycle"/>
    <property type="evidence" value="ECO:0007669"/>
    <property type="project" value="UniProtKB-KW"/>
</dbReference>
<keyword evidence="4" id="KW-0158">Chromosome</keyword>
<keyword evidence="8" id="KW-0469">Meiosis</keyword>
<feature type="domain" description="FHA" evidence="12">
    <location>
        <begin position="21"/>
        <end position="86"/>
    </location>
</feature>
<evidence type="ECO:0000256" key="9">
    <source>
        <dbReference type="ARBA" id="ARBA00023306"/>
    </source>
</evidence>
<keyword evidence="9" id="KW-0131">Cell cycle</keyword>
<dbReference type="GO" id="GO:0000724">
    <property type="term" value="P:double-strand break repair via homologous recombination"/>
    <property type="evidence" value="ECO:0007669"/>
    <property type="project" value="TreeGrafter"/>
</dbReference>
<evidence type="ECO:0000256" key="8">
    <source>
        <dbReference type="ARBA" id="ARBA00023254"/>
    </source>
</evidence>
<dbReference type="InterPro" id="IPR032429">
    <property type="entry name" value="Nibrin_BRCT2"/>
</dbReference>
<dbReference type="GO" id="GO:0016605">
    <property type="term" value="C:PML body"/>
    <property type="evidence" value="ECO:0007669"/>
    <property type="project" value="UniProtKB-SubCell"/>
</dbReference>
<feature type="compositionally biased region" description="Basic and acidic residues" evidence="11">
    <location>
        <begin position="396"/>
        <end position="409"/>
    </location>
</feature>
<feature type="region of interest" description="Disordered" evidence="11">
    <location>
        <begin position="690"/>
        <end position="715"/>
    </location>
</feature>
<evidence type="ECO:0000256" key="5">
    <source>
        <dbReference type="ARBA" id="ARBA00022763"/>
    </source>
</evidence>
<dbReference type="GO" id="GO:0003684">
    <property type="term" value="F:damaged DNA binding"/>
    <property type="evidence" value="ECO:0007669"/>
    <property type="project" value="TreeGrafter"/>
</dbReference>